<dbReference type="InterPro" id="IPR029069">
    <property type="entry name" value="HotDog_dom_sf"/>
</dbReference>
<dbReference type="Proteomes" id="UP001596990">
    <property type="component" value="Unassembled WGS sequence"/>
</dbReference>
<keyword evidence="3" id="KW-1185">Reference proteome</keyword>
<dbReference type="SUPFAM" id="SSF54637">
    <property type="entry name" value="Thioesterase/thiol ester dehydrase-isomerase"/>
    <property type="match status" value="1"/>
</dbReference>
<evidence type="ECO:0000259" key="1">
    <source>
        <dbReference type="Pfam" id="PF22636"/>
    </source>
</evidence>
<comment type="caution">
    <text evidence="2">The sequence shown here is derived from an EMBL/GenBank/DDBJ whole genome shotgun (WGS) entry which is preliminary data.</text>
</comment>
<protein>
    <submittedName>
        <fullName evidence="2">Thioesterase family protein</fullName>
    </submittedName>
</protein>
<feature type="domain" description="Fluoroacetyl-CoA-specific thioesterase-like" evidence="1">
    <location>
        <begin position="17"/>
        <end position="119"/>
    </location>
</feature>
<dbReference type="RefSeq" id="WP_386058691.1">
    <property type="nucleotide sequence ID" value="NZ_JBHTKL010000002.1"/>
</dbReference>
<dbReference type="PANTHER" id="PTHR36934:SF1">
    <property type="entry name" value="THIOESTERASE DOMAIN-CONTAINING PROTEIN"/>
    <property type="match status" value="1"/>
</dbReference>
<reference evidence="3" key="1">
    <citation type="journal article" date="2019" name="Int. J. Syst. Evol. Microbiol.">
        <title>The Global Catalogue of Microorganisms (GCM) 10K type strain sequencing project: providing services to taxonomists for standard genome sequencing and annotation.</title>
        <authorList>
            <consortium name="The Broad Institute Genomics Platform"/>
            <consortium name="The Broad Institute Genome Sequencing Center for Infectious Disease"/>
            <person name="Wu L."/>
            <person name="Ma J."/>
        </authorList>
    </citation>
    <scope>NUCLEOTIDE SEQUENCE [LARGE SCALE GENOMIC DNA]</scope>
    <source>
        <strain evidence="3">CCUG 56607</strain>
    </source>
</reference>
<sequence>MKPGMEIGQKATHTITVTDEMFASFEGEVVHPTYSTVSMVYHMEWTARKIILPFLEEDEEGMGAAVNIKHVRPAPKGSTIIVTAELTKIKENVVLTEMTAESEGELVGLGEVKQVILPKKKIKQMLMAD</sequence>
<proteinExistence type="predicted"/>
<name>A0ABW3KZT6_9BACI</name>
<dbReference type="Pfam" id="PF22636">
    <property type="entry name" value="FlK"/>
    <property type="match status" value="1"/>
</dbReference>
<dbReference type="InterPro" id="IPR025540">
    <property type="entry name" value="FlK"/>
</dbReference>
<evidence type="ECO:0000313" key="2">
    <source>
        <dbReference type="EMBL" id="MFD1019215.1"/>
    </source>
</evidence>
<organism evidence="2 3">
    <name type="scientific">Thalassobacillus hwangdonensis</name>
    <dbReference type="NCBI Taxonomy" id="546108"/>
    <lineage>
        <taxon>Bacteria</taxon>
        <taxon>Bacillati</taxon>
        <taxon>Bacillota</taxon>
        <taxon>Bacilli</taxon>
        <taxon>Bacillales</taxon>
        <taxon>Bacillaceae</taxon>
        <taxon>Thalassobacillus</taxon>
    </lineage>
</organism>
<gene>
    <name evidence="2" type="ORF">ACFQ2J_08415</name>
</gene>
<dbReference type="PANTHER" id="PTHR36934">
    <property type="entry name" value="BLR0278 PROTEIN"/>
    <property type="match status" value="1"/>
</dbReference>
<accession>A0ABW3KZT6</accession>
<evidence type="ECO:0000313" key="3">
    <source>
        <dbReference type="Proteomes" id="UP001596990"/>
    </source>
</evidence>
<dbReference type="InterPro" id="IPR054485">
    <property type="entry name" value="FlK-like_dom"/>
</dbReference>
<dbReference type="EMBL" id="JBHTKL010000002">
    <property type="protein sequence ID" value="MFD1019215.1"/>
    <property type="molecule type" value="Genomic_DNA"/>
</dbReference>
<dbReference type="Gene3D" id="3.10.129.10">
    <property type="entry name" value="Hotdog Thioesterase"/>
    <property type="match status" value="1"/>
</dbReference>